<organism evidence="2 3">
    <name type="scientific">Flavobacterium indicum (strain DSM 17447 / CIP 109464 / GPTSA100-9)</name>
    <dbReference type="NCBI Taxonomy" id="1094466"/>
    <lineage>
        <taxon>Bacteria</taxon>
        <taxon>Pseudomonadati</taxon>
        <taxon>Bacteroidota</taxon>
        <taxon>Flavobacteriia</taxon>
        <taxon>Flavobacteriales</taxon>
        <taxon>Flavobacteriaceae</taxon>
        <taxon>Flavobacterium</taxon>
    </lineage>
</organism>
<feature type="transmembrane region" description="Helical" evidence="1">
    <location>
        <begin position="50"/>
        <end position="73"/>
    </location>
</feature>
<keyword evidence="1" id="KW-1133">Transmembrane helix</keyword>
<feature type="transmembrane region" description="Helical" evidence="1">
    <location>
        <begin position="27"/>
        <end position="44"/>
    </location>
</feature>
<accession>H8XR82</accession>
<protein>
    <submittedName>
        <fullName evidence="2">Hypothetical transmembrane protein</fullName>
    </submittedName>
</protein>
<keyword evidence="3" id="KW-1185">Reference proteome</keyword>
<feature type="transmembrane region" description="Helical" evidence="1">
    <location>
        <begin position="182"/>
        <end position="204"/>
    </location>
</feature>
<dbReference type="Proteomes" id="UP000007599">
    <property type="component" value="Chromosome I"/>
</dbReference>
<evidence type="ECO:0000256" key="1">
    <source>
        <dbReference type="SAM" id="Phobius"/>
    </source>
</evidence>
<dbReference type="OrthoDB" id="1447786at2"/>
<reference evidence="3" key="2">
    <citation type="submission" date="2012-03" db="EMBL/GenBank/DDBJ databases">
        <title>Complete genome sequence of Flavobacterium indicum GPTSA100-9T, isolated from warm spring water.</title>
        <authorList>
            <person name="Barbier P."/>
            <person name="Houel A."/>
            <person name="Loux V."/>
            <person name="Poulain J."/>
            <person name="Bernardet J.-F."/>
            <person name="Touchon M."/>
            <person name="Duchaud E."/>
        </authorList>
    </citation>
    <scope>NUCLEOTIDE SEQUENCE [LARGE SCALE GENOMIC DNA]</scope>
    <source>
        <strain evidence="3">DSM 17447 / CIP 109464 / GPTSA100-9</strain>
    </source>
</reference>
<dbReference type="AlphaFoldDB" id="H8XR82"/>
<keyword evidence="1 2" id="KW-0812">Transmembrane</keyword>
<dbReference type="PATRIC" id="fig|1094466.5.peg.2352"/>
<sequence>MEVNYQLLENDFKKQYADLFFYYLRKIYFKIILISLLISVLFTINKFDIITFVLMFFGTLIFFLILNFGNMFYDIIKIYRNKTLNKIVELNIALSNEVLIFNYTSEKNESKQIEYKINDIKEIIEIKNHLYIIFKNNTSFFLKKGNTEFEKLLKTEFKKCEITFQDSNLIGTNSNSNNSKNYYWLLLLGLIPGVGLIVGCVYFFLGFYRNNSMFKIIGASNIVMSIFLIDIIEIVGQKSEINIDSEKNIVMENLNDLVRDIEFYKLKQGDYPYQINDVKIYNKNLNDLDLFNKEKYHDDYNPVFYYEKTIDGYILKSVGPDGVLNTKDDIYPEY</sequence>
<dbReference type="RefSeq" id="WP_014389434.1">
    <property type="nucleotide sequence ID" value="NC_017025.1"/>
</dbReference>
<proteinExistence type="predicted"/>
<name>H8XR82_FLAIG</name>
<gene>
    <name evidence="2" type="ordered locus">KQS_12025</name>
</gene>
<evidence type="ECO:0000313" key="3">
    <source>
        <dbReference type="Proteomes" id="UP000007599"/>
    </source>
</evidence>
<dbReference type="eggNOG" id="ENOG5031ZDZ">
    <property type="taxonomic scope" value="Bacteria"/>
</dbReference>
<evidence type="ECO:0000313" key="2">
    <source>
        <dbReference type="EMBL" id="CCG54316.1"/>
    </source>
</evidence>
<dbReference type="HOGENOM" id="CLU_830927_0_0_10"/>
<keyword evidence="1" id="KW-0472">Membrane</keyword>
<dbReference type="EMBL" id="HE774682">
    <property type="protein sequence ID" value="CCG54316.1"/>
    <property type="molecule type" value="Genomic_DNA"/>
</dbReference>
<dbReference type="KEGG" id="fin:KQS_12025"/>
<reference evidence="2 3" key="1">
    <citation type="journal article" date="2012" name="J. Bacteriol.">
        <title>Complete Genome Sequence of Flavobacterium indicum GPSTA100-9T, Isolated from Warm Spring Water.</title>
        <authorList>
            <person name="Barbier P."/>
            <person name="Houel A."/>
            <person name="Loux V."/>
            <person name="Poulain J."/>
            <person name="Bernardet J.F."/>
            <person name="Touchon M."/>
            <person name="Duchaud E."/>
        </authorList>
    </citation>
    <scope>NUCLEOTIDE SEQUENCE [LARGE SCALE GENOMIC DNA]</scope>
    <source>
        <strain evidence="3">DSM 17447 / CIP 109464 / GPTSA100-9</strain>
    </source>
</reference>